<dbReference type="Gramene" id="rna33790">
    <property type="protein sequence ID" value="RHN58173.1"/>
    <property type="gene ID" value="gene33790"/>
</dbReference>
<name>A0A396I0B4_MEDTR</name>
<evidence type="ECO:0000313" key="2">
    <source>
        <dbReference type="Proteomes" id="UP000265566"/>
    </source>
</evidence>
<gene>
    <name evidence="1" type="ORF">MtrunA17_Chr5g0448261</name>
</gene>
<protein>
    <submittedName>
        <fullName evidence="1">Uncharacterized protein</fullName>
    </submittedName>
</protein>
<proteinExistence type="predicted"/>
<dbReference type="Proteomes" id="UP000265566">
    <property type="component" value="Chromosome 5"/>
</dbReference>
<comment type="caution">
    <text evidence="1">The sequence shown here is derived from an EMBL/GenBank/DDBJ whole genome shotgun (WGS) entry which is preliminary data.</text>
</comment>
<accession>A0A396I0B4</accession>
<evidence type="ECO:0000313" key="1">
    <source>
        <dbReference type="EMBL" id="RHN58173.1"/>
    </source>
</evidence>
<reference evidence="2" key="1">
    <citation type="journal article" date="2018" name="Nat. Plants">
        <title>Whole-genome landscape of Medicago truncatula symbiotic genes.</title>
        <authorList>
            <person name="Pecrix Y."/>
            <person name="Staton S.E."/>
            <person name="Sallet E."/>
            <person name="Lelandais-Briere C."/>
            <person name="Moreau S."/>
            <person name="Carrere S."/>
            <person name="Blein T."/>
            <person name="Jardinaud M.F."/>
            <person name="Latrasse D."/>
            <person name="Zouine M."/>
            <person name="Zahm M."/>
            <person name="Kreplak J."/>
            <person name="Mayjonade B."/>
            <person name="Satge C."/>
            <person name="Perez M."/>
            <person name="Cauet S."/>
            <person name="Marande W."/>
            <person name="Chantry-Darmon C."/>
            <person name="Lopez-Roques C."/>
            <person name="Bouchez O."/>
            <person name="Berard A."/>
            <person name="Debelle F."/>
            <person name="Munos S."/>
            <person name="Bendahmane A."/>
            <person name="Berges H."/>
            <person name="Niebel A."/>
            <person name="Buitink J."/>
            <person name="Frugier F."/>
            <person name="Benhamed M."/>
            <person name="Crespi M."/>
            <person name="Gouzy J."/>
            <person name="Gamas P."/>
        </authorList>
    </citation>
    <scope>NUCLEOTIDE SEQUENCE [LARGE SCALE GENOMIC DNA]</scope>
    <source>
        <strain evidence="2">cv. Jemalong A17</strain>
    </source>
</reference>
<dbReference type="AlphaFoldDB" id="A0A396I0B4"/>
<sequence>MAAILDLQIFAVFVGYNPVNMVKTAISEIVKDIDRKFSILAKAGEFILNVFS</sequence>
<organism evidence="1 2">
    <name type="scientific">Medicago truncatula</name>
    <name type="common">Barrel medic</name>
    <name type="synonym">Medicago tribuloides</name>
    <dbReference type="NCBI Taxonomy" id="3880"/>
    <lineage>
        <taxon>Eukaryota</taxon>
        <taxon>Viridiplantae</taxon>
        <taxon>Streptophyta</taxon>
        <taxon>Embryophyta</taxon>
        <taxon>Tracheophyta</taxon>
        <taxon>Spermatophyta</taxon>
        <taxon>Magnoliopsida</taxon>
        <taxon>eudicotyledons</taxon>
        <taxon>Gunneridae</taxon>
        <taxon>Pentapetalae</taxon>
        <taxon>rosids</taxon>
        <taxon>fabids</taxon>
        <taxon>Fabales</taxon>
        <taxon>Fabaceae</taxon>
        <taxon>Papilionoideae</taxon>
        <taxon>50 kb inversion clade</taxon>
        <taxon>NPAAA clade</taxon>
        <taxon>Hologalegina</taxon>
        <taxon>IRL clade</taxon>
        <taxon>Trifolieae</taxon>
        <taxon>Medicago</taxon>
    </lineage>
</organism>
<dbReference type="EMBL" id="PSQE01000005">
    <property type="protein sequence ID" value="RHN58173.1"/>
    <property type="molecule type" value="Genomic_DNA"/>
</dbReference>